<dbReference type="Pfam" id="PF12833">
    <property type="entry name" value="HTH_18"/>
    <property type="match status" value="1"/>
</dbReference>
<dbReference type="PROSITE" id="PS01124">
    <property type="entry name" value="HTH_ARAC_FAMILY_2"/>
    <property type="match status" value="1"/>
</dbReference>
<dbReference type="Gene3D" id="1.10.10.60">
    <property type="entry name" value="Homeodomain-like"/>
    <property type="match status" value="2"/>
</dbReference>
<organism evidence="7 8">
    <name type="scientific">Lapidilactobacillus gannanensis</name>
    <dbReference type="NCBI Taxonomy" id="2486002"/>
    <lineage>
        <taxon>Bacteria</taxon>
        <taxon>Bacillati</taxon>
        <taxon>Bacillota</taxon>
        <taxon>Bacilli</taxon>
        <taxon>Lactobacillales</taxon>
        <taxon>Lactobacillaceae</taxon>
        <taxon>Lapidilactobacillus</taxon>
    </lineage>
</organism>
<sequence>MLQVMIVDDEYMLLRGYRKIIDWGHYGLELAVTEQNPTKALEILRQRPMDILISDMNMPEMDGPSFVAAAKNIRPQMEMIVISGYDNFDYVKAGLQQHAVNYLRKPVNTDELVENLQHAIDRIAQQRQQSKNDLLARQAKTRAVVNETDDTARAELMADLGINFLERSNSIRLIGILNPLPPSELTNYLKALQCIRGFFLDGKDYIILFKGSNVALNYFVNHAPHHVNDKHRPMLIGAPIPTPAHLSSDYAKLKAEIARQYFFESAAGLRVMVTADKQESMPALPGYSEIKTAIAGLDQDGFEDWFLGQIQVLQVANATDLLVRQLSLIVLLVLNERRAITDVKSQAITAINQAAVVSQIVQVIMSVFKQTVSDQRHFSPNVMATCRIVEKKYREALSLSIVADELHLNAVYLGQLFKQDTGRSFSQYLNDYRINVAVDMLRNPSLDVNYIATEVGYQNQSYFYRIFKQQTGMTPLEYREGVERRGH</sequence>
<evidence type="ECO:0000259" key="6">
    <source>
        <dbReference type="PROSITE" id="PS50110"/>
    </source>
</evidence>
<feature type="domain" description="HTH araC/xylS-type" evidence="5">
    <location>
        <begin position="383"/>
        <end position="481"/>
    </location>
</feature>
<dbReference type="InterPro" id="IPR020449">
    <property type="entry name" value="Tscrpt_reg_AraC-type_HTH"/>
</dbReference>
<keyword evidence="8" id="KW-1185">Reference proteome</keyword>
<dbReference type="InterPro" id="IPR009057">
    <property type="entry name" value="Homeodomain-like_sf"/>
</dbReference>
<dbReference type="RefSeq" id="WP_125650165.1">
    <property type="nucleotide sequence ID" value="NZ_JBHTOH010000033.1"/>
</dbReference>
<gene>
    <name evidence="7" type="ORF">ACFQ4R_05245</name>
</gene>
<dbReference type="Pfam" id="PF00072">
    <property type="entry name" value="Response_reg"/>
    <property type="match status" value="1"/>
</dbReference>
<reference evidence="8" key="1">
    <citation type="journal article" date="2019" name="Int. J. Syst. Evol. Microbiol.">
        <title>The Global Catalogue of Microorganisms (GCM) 10K type strain sequencing project: providing services to taxonomists for standard genome sequencing and annotation.</title>
        <authorList>
            <consortium name="The Broad Institute Genomics Platform"/>
            <consortium name="The Broad Institute Genome Sequencing Center for Infectious Disease"/>
            <person name="Wu L."/>
            <person name="Ma J."/>
        </authorList>
    </citation>
    <scope>NUCLEOTIDE SEQUENCE [LARGE SCALE GENOMIC DNA]</scope>
    <source>
        <strain evidence="8">CCM 8937</strain>
    </source>
</reference>
<comment type="caution">
    <text evidence="7">The sequence shown here is derived from an EMBL/GenBank/DDBJ whole genome shotgun (WGS) entry which is preliminary data.</text>
</comment>
<dbReference type="InterPro" id="IPR018060">
    <property type="entry name" value="HTH_AraC"/>
</dbReference>
<dbReference type="EMBL" id="JBHTOH010000033">
    <property type="protein sequence ID" value="MFD1411013.1"/>
    <property type="molecule type" value="Genomic_DNA"/>
</dbReference>
<dbReference type="PANTHER" id="PTHR43280">
    <property type="entry name" value="ARAC-FAMILY TRANSCRIPTIONAL REGULATOR"/>
    <property type="match status" value="1"/>
</dbReference>
<evidence type="ECO:0000256" key="3">
    <source>
        <dbReference type="ARBA" id="ARBA00023163"/>
    </source>
</evidence>
<evidence type="ECO:0000313" key="8">
    <source>
        <dbReference type="Proteomes" id="UP001597191"/>
    </source>
</evidence>
<dbReference type="SUPFAM" id="SSF46689">
    <property type="entry name" value="Homeodomain-like"/>
    <property type="match status" value="1"/>
</dbReference>
<dbReference type="Gene3D" id="3.40.50.2300">
    <property type="match status" value="1"/>
</dbReference>
<evidence type="ECO:0000256" key="2">
    <source>
        <dbReference type="ARBA" id="ARBA00023125"/>
    </source>
</evidence>
<accession>A0ABW4BMA5</accession>
<evidence type="ECO:0000256" key="4">
    <source>
        <dbReference type="PROSITE-ProRule" id="PRU00169"/>
    </source>
</evidence>
<feature type="modified residue" description="4-aspartylphosphate" evidence="4">
    <location>
        <position position="55"/>
    </location>
</feature>
<keyword evidence="3" id="KW-0804">Transcription</keyword>
<dbReference type="PROSITE" id="PS00041">
    <property type="entry name" value="HTH_ARAC_FAMILY_1"/>
    <property type="match status" value="1"/>
</dbReference>
<evidence type="ECO:0000256" key="1">
    <source>
        <dbReference type="ARBA" id="ARBA00023015"/>
    </source>
</evidence>
<name>A0ABW4BMA5_9LACO</name>
<dbReference type="InterPro" id="IPR011006">
    <property type="entry name" value="CheY-like_superfamily"/>
</dbReference>
<dbReference type="InterPro" id="IPR001789">
    <property type="entry name" value="Sig_transdc_resp-reg_receiver"/>
</dbReference>
<dbReference type="SMART" id="SM00448">
    <property type="entry name" value="REC"/>
    <property type="match status" value="1"/>
</dbReference>
<protein>
    <submittedName>
        <fullName evidence="7">Helix-turn-helix domain-containing protein</fullName>
    </submittedName>
</protein>
<dbReference type="CDD" id="cd17536">
    <property type="entry name" value="REC_YesN-like"/>
    <property type="match status" value="1"/>
</dbReference>
<dbReference type="SMART" id="SM00342">
    <property type="entry name" value="HTH_ARAC"/>
    <property type="match status" value="1"/>
</dbReference>
<evidence type="ECO:0000313" key="7">
    <source>
        <dbReference type="EMBL" id="MFD1411013.1"/>
    </source>
</evidence>
<keyword evidence="1" id="KW-0805">Transcription regulation</keyword>
<dbReference type="SUPFAM" id="SSF52172">
    <property type="entry name" value="CheY-like"/>
    <property type="match status" value="1"/>
</dbReference>
<dbReference type="Proteomes" id="UP001597191">
    <property type="component" value="Unassembled WGS sequence"/>
</dbReference>
<dbReference type="PROSITE" id="PS50110">
    <property type="entry name" value="RESPONSE_REGULATORY"/>
    <property type="match status" value="1"/>
</dbReference>
<feature type="domain" description="Response regulatory" evidence="6">
    <location>
        <begin position="3"/>
        <end position="120"/>
    </location>
</feature>
<keyword evidence="2" id="KW-0238">DNA-binding</keyword>
<keyword evidence="4" id="KW-0597">Phosphoprotein</keyword>
<proteinExistence type="predicted"/>
<dbReference type="InterPro" id="IPR018062">
    <property type="entry name" value="HTH_AraC-typ_CS"/>
</dbReference>
<evidence type="ECO:0000259" key="5">
    <source>
        <dbReference type="PROSITE" id="PS01124"/>
    </source>
</evidence>
<dbReference type="PRINTS" id="PR00032">
    <property type="entry name" value="HTHARAC"/>
</dbReference>
<dbReference type="PANTHER" id="PTHR43280:SF35">
    <property type="entry name" value="RESPONSE REGULATOR"/>
    <property type="match status" value="1"/>
</dbReference>